<evidence type="ECO:0000313" key="1">
    <source>
        <dbReference type="EMBL" id="XCN74144.1"/>
    </source>
</evidence>
<accession>A0AAU8LYZ1</accession>
<dbReference type="AlphaFoldDB" id="A0AAU8LYZ1"/>
<proteinExistence type="predicted"/>
<organism evidence="1">
    <name type="scientific">Candidatus Electrothrix aestuarii</name>
    <dbReference type="NCBI Taxonomy" id="3062594"/>
    <lineage>
        <taxon>Bacteria</taxon>
        <taxon>Pseudomonadati</taxon>
        <taxon>Thermodesulfobacteriota</taxon>
        <taxon>Desulfobulbia</taxon>
        <taxon>Desulfobulbales</taxon>
        <taxon>Desulfobulbaceae</taxon>
        <taxon>Candidatus Electrothrix</taxon>
    </lineage>
</organism>
<dbReference type="EMBL" id="CP159373">
    <property type="protein sequence ID" value="XCN74144.1"/>
    <property type="molecule type" value="Genomic_DNA"/>
</dbReference>
<sequence>MRKSTAKKELLVTRALLKQEIDRVREEHLTALYNIIKVFEFPAGTLISDAKDGTADTAVASDGLNWEKFIQKTYGCLKDDPIKRSSQGEFEVREGIE</sequence>
<reference evidence="1" key="1">
    <citation type="journal article" date="2024" name="Syst. Appl. Microbiol.">
        <title>First single-strain enrichments of Electrothrix cable bacteria, description of E. aestuarii sp. nov. and E. rattekaaiensis sp. nov., and proposal of a cable bacteria taxonomy following the rules of the SeqCode.</title>
        <authorList>
            <person name="Plum-Jensen L.E."/>
            <person name="Schramm A."/>
            <person name="Marshall I.P.G."/>
        </authorList>
    </citation>
    <scope>NUCLEOTIDE SEQUENCE</scope>
    <source>
        <strain evidence="1">Rat1</strain>
    </source>
</reference>
<gene>
    <name evidence="1" type="ORF">Q3M24_05155</name>
</gene>
<reference evidence="1" key="2">
    <citation type="submission" date="2024-06" db="EMBL/GenBank/DDBJ databases">
        <authorList>
            <person name="Plum-Jensen L.E."/>
            <person name="Schramm A."/>
            <person name="Marshall I.P.G."/>
        </authorList>
    </citation>
    <scope>NUCLEOTIDE SEQUENCE</scope>
    <source>
        <strain evidence="1">Rat1</strain>
    </source>
</reference>
<name>A0AAU8LYZ1_9BACT</name>
<dbReference type="KEGG" id="eaj:Q3M24_05155"/>
<protein>
    <submittedName>
        <fullName evidence="1">Uncharacterized protein</fullName>
    </submittedName>
</protein>